<dbReference type="InterPro" id="IPR004864">
    <property type="entry name" value="LEA_2"/>
</dbReference>
<evidence type="ECO:0000256" key="1">
    <source>
        <dbReference type="ARBA" id="ARBA00004167"/>
    </source>
</evidence>
<evidence type="ECO:0000256" key="6">
    <source>
        <dbReference type="SAM" id="Phobius"/>
    </source>
</evidence>
<dbReference type="InterPro" id="IPR044839">
    <property type="entry name" value="NDR1-like"/>
</dbReference>
<keyword evidence="4 6" id="KW-0472">Membrane</keyword>
<dbReference type="GO" id="GO:0098542">
    <property type="term" value="P:defense response to other organism"/>
    <property type="evidence" value="ECO:0007669"/>
    <property type="project" value="InterPro"/>
</dbReference>
<name>A0AAD7KUR7_QUISA</name>
<feature type="region of interest" description="Disordered" evidence="5">
    <location>
        <begin position="1"/>
        <end position="20"/>
    </location>
</feature>
<feature type="domain" description="Late embryogenesis abundant protein LEA-2 subgroup" evidence="7">
    <location>
        <begin position="100"/>
        <end position="202"/>
    </location>
</feature>
<evidence type="ECO:0000256" key="4">
    <source>
        <dbReference type="ARBA" id="ARBA00023136"/>
    </source>
</evidence>
<accession>A0AAD7KUR7</accession>
<gene>
    <name evidence="8" type="ORF">O6P43_031198</name>
</gene>
<dbReference type="PANTHER" id="PTHR31415">
    <property type="entry name" value="OS05G0367900 PROTEIN"/>
    <property type="match status" value="1"/>
</dbReference>
<evidence type="ECO:0000256" key="2">
    <source>
        <dbReference type="ARBA" id="ARBA00022692"/>
    </source>
</evidence>
<dbReference type="EMBL" id="JARAOO010000013">
    <property type="protein sequence ID" value="KAJ7946237.1"/>
    <property type="molecule type" value="Genomic_DNA"/>
</dbReference>
<protein>
    <submittedName>
        <fullName evidence="8">Late embryogenesis abundant protein</fullName>
    </submittedName>
</protein>
<dbReference type="KEGG" id="qsa:O6P43_031198"/>
<keyword evidence="3 6" id="KW-1133">Transmembrane helix</keyword>
<dbReference type="Pfam" id="PF03168">
    <property type="entry name" value="LEA_2"/>
    <property type="match status" value="1"/>
</dbReference>
<sequence length="226" mass="26012">MYGYNRQDQLPVRSAPASRPIKRHHTARYYAHRVRESLTTRLSKIICTIFLGLVLIMGLVAFILWLGLRPHRPRIHIHDFSLPGLGQETGFENAQIAFNVTVRNSNQNIGIYYGDMDGSVYYKDQKIGSTPLHPQFYQEPKSTIVMATVLSGATLTVNSQRWREFMNDRTKGTVIFRLQLTSTIRFKIYTWVSRHHPMHADCDVSVGPNGLILQTSKDHRCLAYFF</sequence>
<dbReference type="PANTHER" id="PTHR31415:SF3">
    <property type="entry name" value="LATE EMBRYOGENESIS ABUNDANT (LEA) HYDROXYPROLINE-RICH GLYCOPROTEIN FAMILY"/>
    <property type="match status" value="1"/>
</dbReference>
<evidence type="ECO:0000256" key="5">
    <source>
        <dbReference type="SAM" id="MobiDB-lite"/>
    </source>
</evidence>
<reference evidence="8" key="1">
    <citation type="journal article" date="2023" name="Science">
        <title>Elucidation of the pathway for biosynthesis of saponin adjuvants from the soapbark tree.</title>
        <authorList>
            <person name="Reed J."/>
            <person name="Orme A."/>
            <person name="El-Demerdash A."/>
            <person name="Owen C."/>
            <person name="Martin L.B.B."/>
            <person name="Misra R.C."/>
            <person name="Kikuchi S."/>
            <person name="Rejzek M."/>
            <person name="Martin A.C."/>
            <person name="Harkess A."/>
            <person name="Leebens-Mack J."/>
            <person name="Louveau T."/>
            <person name="Stephenson M.J."/>
            <person name="Osbourn A."/>
        </authorList>
    </citation>
    <scope>NUCLEOTIDE SEQUENCE</scope>
    <source>
        <strain evidence="8">S10</strain>
    </source>
</reference>
<proteinExistence type="predicted"/>
<evidence type="ECO:0000259" key="7">
    <source>
        <dbReference type="Pfam" id="PF03168"/>
    </source>
</evidence>
<evidence type="ECO:0000256" key="3">
    <source>
        <dbReference type="ARBA" id="ARBA00022989"/>
    </source>
</evidence>
<feature type="transmembrane region" description="Helical" evidence="6">
    <location>
        <begin position="45"/>
        <end position="68"/>
    </location>
</feature>
<dbReference type="AlphaFoldDB" id="A0AAD7KUR7"/>
<organism evidence="8 9">
    <name type="scientific">Quillaja saponaria</name>
    <name type="common">Soap bark tree</name>
    <dbReference type="NCBI Taxonomy" id="32244"/>
    <lineage>
        <taxon>Eukaryota</taxon>
        <taxon>Viridiplantae</taxon>
        <taxon>Streptophyta</taxon>
        <taxon>Embryophyta</taxon>
        <taxon>Tracheophyta</taxon>
        <taxon>Spermatophyta</taxon>
        <taxon>Magnoliopsida</taxon>
        <taxon>eudicotyledons</taxon>
        <taxon>Gunneridae</taxon>
        <taxon>Pentapetalae</taxon>
        <taxon>rosids</taxon>
        <taxon>fabids</taxon>
        <taxon>Fabales</taxon>
        <taxon>Quillajaceae</taxon>
        <taxon>Quillaja</taxon>
    </lineage>
</organism>
<keyword evidence="2 6" id="KW-0812">Transmembrane</keyword>
<keyword evidence="9" id="KW-1185">Reference proteome</keyword>
<comment type="subcellular location">
    <subcellularLocation>
        <location evidence="1">Membrane</location>
        <topology evidence="1">Single-pass membrane protein</topology>
    </subcellularLocation>
</comment>
<dbReference type="GO" id="GO:0005886">
    <property type="term" value="C:plasma membrane"/>
    <property type="evidence" value="ECO:0007669"/>
    <property type="project" value="TreeGrafter"/>
</dbReference>
<dbReference type="GO" id="GO:0009506">
    <property type="term" value="C:plasmodesma"/>
    <property type="evidence" value="ECO:0007669"/>
    <property type="project" value="TreeGrafter"/>
</dbReference>
<comment type="caution">
    <text evidence="8">The sequence shown here is derived from an EMBL/GenBank/DDBJ whole genome shotgun (WGS) entry which is preliminary data.</text>
</comment>
<evidence type="ECO:0000313" key="8">
    <source>
        <dbReference type="EMBL" id="KAJ7946237.1"/>
    </source>
</evidence>
<dbReference type="Proteomes" id="UP001163823">
    <property type="component" value="Chromosome 13"/>
</dbReference>
<evidence type="ECO:0000313" key="9">
    <source>
        <dbReference type="Proteomes" id="UP001163823"/>
    </source>
</evidence>